<comment type="caution">
    <text evidence="1">The sequence shown here is derived from an EMBL/GenBank/DDBJ whole genome shotgun (WGS) entry which is preliminary data.</text>
</comment>
<evidence type="ECO:0000313" key="1">
    <source>
        <dbReference type="EMBL" id="GFS73529.1"/>
    </source>
</evidence>
<sequence>MHSARQRLKHGCSPYFCWQRPLKARHTISPNAGLLAAANCAMHTRLTGFFILSRELRRTGLSAMTEQLLVTQCNQKDFSPYRSNIGPQRRYPNLLAGGILGNEIESWFMTSGLERYDDIR</sequence>
<accession>A0A8X6MRC9</accession>
<proteinExistence type="predicted"/>
<dbReference type="Proteomes" id="UP000887013">
    <property type="component" value="Unassembled WGS sequence"/>
</dbReference>
<gene>
    <name evidence="1" type="ORF">NPIL_18031</name>
</gene>
<organism evidence="1 2">
    <name type="scientific">Nephila pilipes</name>
    <name type="common">Giant wood spider</name>
    <name type="synonym">Nephila maculata</name>
    <dbReference type="NCBI Taxonomy" id="299642"/>
    <lineage>
        <taxon>Eukaryota</taxon>
        <taxon>Metazoa</taxon>
        <taxon>Ecdysozoa</taxon>
        <taxon>Arthropoda</taxon>
        <taxon>Chelicerata</taxon>
        <taxon>Arachnida</taxon>
        <taxon>Araneae</taxon>
        <taxon>Araneomorphae</taxon>
        <taxon>Entelegynae</taxon>
        <taxon>Araneoidea</taxon>
        <taxon>Nephilidae</taxon>
        <taxon>Nephila</taxon>
    </lineage>
</organism>
<reference evidence="1" key="1">
    <citation type="submission" date="2020-08" db="EMBL/GenBank/DDBJ databases">
        <title>Multicomponent nature underlies the extraordinary mechanical properties of spider dragline silk.</title>
        <authorList>
            <person name="Kono N."/>
            <person name="Nakamura H."/>
            <person name="Mori M."/>
            <person name="Yoshida Y."/>
            <person name="Ohtoshi R."/>
            <person name="Malay A.D."/>
            <person name="Moran D.A.P."/>
            <person name="Tomita M."/>
            <person name="Numata K."/>
            <person name="Arakawa K."/>
        </authorList>
    </citation>
    <scope>NUCLEOTIDE SEQUENCE</scope>
</reference>
<keyword evidence="2" id="KW-1185">Reference proteome</keyword>
<dbReference type="EMBL" id="BMAW01050008">
    <property type="protein sequence ID" value="GFS73529.1"/>
    <property type="molecule type" value="Genomic_DNA"/>
</dbReference>
<evidence type="ECO:0000313" key="2">
    <source>
        <dbReference type="Proteomes" id="UP000887013"/>
    </source>
</evidence>
<name>A0A8X6MRC9_NEPPI</name>
<protein>
    <submittedName>
        <fullName evidence="1">Uncharacterized protein</fullName>
    </submittedName>
</protein>
<dbReference type="AlphaFoldDB" id="A0A8X6MRC9"/>